<sequence>MKIIKDWIEKNAQKEAPSIRILFACICFIVGGVFFIVYCLIDILFRENRYPDRDEIIVISALSVSVIICYIVVKVHIRVYKQIANETIGQYGLIELPRWRQYIEFVRRAMDIHQEPPNREMYPKEYITFMWKRWLARCIYGVFSVGTISLLVYHWEDIDAEIISTIIGLIMWAIALRRWL</sequence>
<feature type="transmembrane region" description="Helical" evidence="1">
    <location>
        <begin position="56"/>
        <end position="73"/>
    </location>
</feature>
<dbReference type="RefSeq" id="WP_021840919.1">
    <property type="nucleotide sequence ID" value="NZ_CACRUX010000017.1"/>
</dbReference>
<evidence type="ECO:0000313" key="2">
    <source>
        <dbReference type="EMBL" id="VYT80334.1"/>
    </source>
</evidence>
<feature type="transmembrane region" description="Helical" evidence="1">
    <location>
        <begin position="161"/>
        <end position="179"/>
    </location>
</feature>
<keyword evidence="1" id="KW-1133">Transmembrane helix</keyword>
<name>A0A6N2ZLE8_9FIRM</name>
<reference evidence="2" key="1">
    <citation type="submission" date="2019-11" db="EMBL/GenBank/DDBJ databases">
        <authorList>
            <person name="Feng L."/>
        </authorList>
    </citation>
    <scope>NUCLEOTIDE SEQUENCE</scope>
    <source>
        <strain evidence="2">VrattiLFYP33</strain>
    </source>
</reference>
<organism evidence="2">
    <name type="scientific">Veillonella ratti</name>
    <dbReference type="NCBI Taxonomy" id="103892"/>
    <lineage>
        <taxon>Bacteria</taxon>
        <taxon>Bacillati</taxon>
        <taxon>Bacillota</taxon>
        <taxon>Negativicutes</taxon>
        <taxon>Veillonellales</taxon>
        <taxon>Veillonellaceae</taxon>
        <taxon>Veillonella</taxon>
    </lineage>
</organism>
<protein>
    <submittedName>
        <fullName evidence="2">Uncharacterized protein</fullName>
    </submittedName>
</protein>
<feature type="transmembrane region" description="Helical" evidence="1">
    <location>
        <begin position="134"/>
        <end position="155"/>
    </location>
</feature>
<keyword evidence="1" id="KW-0812">Transmembrane</keyword>
<dbReference type="EMBL" id="CACRUX010000017">
    <property type="protein sequence ID" value="VYT80334.1"/>
    <property type="molecule type" value="Genomic_DNA"/>
</dbReference>
<gene>
    <name evidence="2" type="ORF">VRLFYP33_00036</name>
</gene>
<dbReference type="AlphaFoldDB" id="A0A6N2ZLE8"/>
<keyword evidence="1" id="KW-0472">Membrane</keyword>
<proteinExistence type="predicted"/>
<feature type="transmembrane region" description="Helical" evidence="1">
    <location>
        <begin position="21"/>
        <end position="44"/>
    </location>
</feature>
<accession>A0A6N2ZLE8</accession>
<evidence type="ECO:0000256" key="1">
    <source>
        <dbReference type="SAM" id="Phobius"/>
    </source>
</evidence>